<keyword evidence="3" id="KW-1185">Reference proteome</keyword>
<evidence type="ECO:0000313" key="2">
    <source>
        <dbReference type="EMBL" id="RBQ28505.1"/>
    </source>
</evidence>
<feature type="transmembrane region" description="Helical" evidence="1">
    <location>
        <begin position="448"/>
        <end position="468"/>
    </location>
</feature>
<dbReference type="PANTHER" id="PTHR34219:SF4">
    <property type="entry name" value="PEPSY DOMAIN-CONTAINING PROTEIN"/>
    <property type="match status" value="1"/>
</dbReference>
<accession>A0A366MQI5</accession>
<feature type="transmembrane region" description="Helical" evidence="1">
    <location>
        <begin position="149"/>
        <end position="172"/>
    </location>
</feature>
<reference evidence="2 3" key="1">
    <citation type="submission" date="2017-10" db="EMBL/GenBank/DDBJ databases">
        <title>Genomics of the genus Arcobacter.</title>
        <authorList>
            <person name="Perez-Cataluna A."/>
            <person name="Figueras M.J."/>
        </authorList>
    </citation>
    <scope>NUCLEOTIDE SEQUENCE [LARGE SCALE GENOMIC DNA]</scope>
    <source>
        <strain evidence="2 3">CECT 9230</strain>
    </source>
</reference>
<sequence length="525" mass="60773">MKNSFNQSMRFTHTWVSLIVGWAIFFILVTGTLSFFNYDITRWLEPERPLEVNLVQKPQDEQLNAMFDFMEKVASEAKEWEIKLPHIQNQTPNGAIRTQIKVRSSLDWGKSWYFNPLTLEEIKPTQVRQTEGGELFITLHHQFYYIDKYLGIILTGILAFLALVTVVSGVIIHKRIFKDFFTFRSNRNKRSWLDIHNISGVLTLPFVVMILYTGLVYYSPYYVTIPYKMIADKKEERKETKKALEDSSSLTILERPTANIKDMLVEAEKKFGVGNIAYIEVGKNITQGLFIDLKPPFGSELTRSQSSDTTMRFDAITGEKLEIIDSYSTGTKLFRSLVSLHEAWFASYPLRWLLFICGVMSCIMVVTGLNLWVLKRKEKNISFGFKVVEKLNIGVSVGLLVGVAGFFIANRVLPTIMFERASWEVHILFLVWLWFILYAFVQPVKKAWVESFYIASFSFALIPIINFLTTNRHLGVTLKEGDFVLAMVDITMLLFALCFALFGYRLQKKWQRVENVKDEELKEQL</sequence>
<dbReference type="InterPro" id="IPR005625">
    <property type="entry name" value="PepSY-ass_TM"/>
</dbReference>
<proteinExistence type="predicted"/>
<dbReference type="OrthoDB" id="9776609at2"/>
<feature type="transmembrane region" description="Helical" evidence="1">
    <location>
        <begin position="12"/>
        <end position="36"/>
    </location>
</feature>
<feature type="transmembrane region" description="Helical" evidence="1">
    <location>
        <begin position="193"/>
        <end position="218"/>
    </location>
</feature>
<feature type="transmembrane region" description="Helical" evidence="1">
    <location>
        <begin position="352"/>
        <end position="373"/>
    </location>
</feature>
<evidence type="ECO:0000256" key="1">
    <source>
        <dbReference type="SAM" id="Phobius"/>
    </source>
</evidence>
<dbReference type="PANTHER" id="PTHR34219">
    <property type="entry name" value="IRON-REGULATED INNER MEMBRANE PROTEIN-RELATED"/>
    <property type="match status" value="1"/>
</dbReference>
<dbReference type="Pfam" id="PF03929">
    <property type="entry name" value="PepSY_TM"/>
    <property type="match status" value="1"/>
</dbReference>
<protein>
    <submittedName>
        <fullName evidence="2">Uncharacterized protein</fullName>
    </submittedName>
</protein>
<keyword evidence="1" id="KW-0472">Membrane</keyword>
<dbReference type="EMBL" id="PDKB01000015">
    <property type="protein sequence ID" value="RBQ28505.1"/>
    <property type="molecule type" value="Genomic_DNA"/>
</dbReference>
<feature type="transmembrane region" description="Helical" evidence="1">
    <location>
        <begin position="393"/>
        <end position="413"/>
    </location>
</feature>
<organism evidence="2 3">
    <name type="scientific">Aliarcobacter vitoriensis</name>
    <dbReference type="NCBI Taxonomy" id="2011099"/>
    <lineage>
        <taxon>Bacteria</taxon>
        <taxon>Pseudomonadati</taxon>
        <taxon>Campylobacterota</taxon>
        <taxon>Epsilonproteobacteria</taxon>
        <taxon>Campylobacterales</taxon>
        <taxon>Arcobacteraceae</taxon>
        <taxon>Aliarcobacter</taxon>
    </lineage>
</organism>
<keyword evidence="1" id="KW-1133">Transmembrane helix</keyword>
<keyword evidence="1" id="KW-0812">Transmembrane</keyword>
<dbReference type="RefSeq" id="WP_113894915.1">
    <property type="nucleotide sequence ID" value="NZ_JANJGA010000016.1"/>
</dbReference>
<name>A0A366MQI5_9BACT</name>
<gene>
    <name evidence="2" type="ORF">CRU91_09090</name>
</gene>
<dbReference type="Proteomes" id="UP000252669">
    <property type="component" value="Unassembled WGS sequence"/>
</dbReference>
<feature type="transmembrane region" description="Helical" evidence="1">
    <location>
        <begin position="425"/>
        <end position="441"/>
    </location>
</feature>
<feature type="transmembrane region" description="Helical" evidence="1">
    <location>
        <begin position="483"/>
        <end position="504"/>
    </location>
</feature>
<dbReference type="AlphaFoldDB" id="A0A366MQI5"/>
<evidence type="ECO:0000313" key="3">
    <source>
        <dbReference type="Proteomes" id="UP000252669"/>
    </source>
</evidence>
<comment type="caution">
    <text evidence="2">The sequence shown here is derived from an EMBL/GenBank/DDBJ whole genome shotgun (WGS) entry which is preliminary data.</text>
</comment>